<dbReference type="GO" id="GO:0003700">
    <property type="term" value="F:DNA-binding transcription factor activity"/>
    <property type="evidence" value="ECO:0007669"/>
    <property type="project" value="TreeGrafter"/>
</dbReference>
<feature type="domain" description="HTH tetR-type" evidence="3">
    <location>
        <begin position="13"/>
        <end position="73"/>
    </location>
</feature>
<dbReference type="InterPro" id="IPR009057">
    <property type="entry name" value="Homeodomain-like_sf"/>
</dbReference>
<evidence type="ECO:0000259" key="3">
    <source>
        <dbReference type="PROSITE" id="PS50977"/>
    </source>
</evidence>
<protein>
    <submittedName>
        <fullName evidence="4">TetR family transcriptional regulator</fullName>
    </submittedName>
</protein>
<dbReference type="AlphaFoldDB" id="A0A7I7TA13"/>
<dbReference type="Gene3D" id="1.10.357.10">
    <property type="entry name" value="Tetracycline Repressor, domain 2"/>
    <property type="match status" value="1"/>
</dbReference>
<dbReference type="InterPro" id="IPR001647">
    <property type="entry name" value="HTH_TetR"/>
</dbReference>
<keyword evidence="1 2" id="KW-0238">DNA-binding</keyword>
<proteinExistence type="predicted"/>
<dbReference type="RefSeq" id="WP_163749433.1">
    <property type="nucleotide sequence ID" value="NZ_AP022596.1"/>
</dbReference>
<dbReference type="Pfam" id="PF00440">
    <property type="entry name" value="TetR_N"/>
    <property type="match status" value="1"/>
</dbReference>
<accession>A0A7I7TA13</accession>
<reference evidence="4 5" key="1">
    <citation type="journal article" date="2019" name="Emerg. Microbes Infect.">
        <title>Comprehensive subspecies identification of 175 nontuberculous mycobacteria species based on 7547 genomic profiles.</title>
        <authorList>
            <person name="Matsumoto Y."/>
            <person name="Kinjo T."/>
            <person name="Motooka D."/>
            <person name="Nabeya D."/>
            <person name="Jung N."/>
            <person name="Uechi K."/>
            <person name="Horii T."/>
            <person name="Iida T."/>
            <person name="Fujita J."/>
            <person name="Nakamura S."/>
        </authorList>
    </citation>
    <scope>NUCLEOTIDE SEQUENCE [LARGE SCALE GENOMIC DNA]</scope>
    <source>
        <strain evidence="4 5">JCM 30396</strain>
    </source>
</reference>
<dbReference type="KEGG" id="mhev:MHEL_35740"/>
<dbReference type="PANTHER" id="PTHR30055:SF174">
    <property type="entry name" value="TRANSCRIPTIONAL REGULATORY PROTEIN (PROBABLY TETR-FAMILY)-RELATED"/>
    <property type="match status" value="1"/>
</dbReference>
<dbReference type="Proteomes" id="UP000467148">
    <property type="component" value="Chromosome"/>
</dbReference>
<feature type="DNA-binding region" description="H-T-H motif" evidence="2">
    <location>
        <begin position="36"/>
        <end position="55"/>
    </location>
</feature>
<dbReference type="InterPro" id="IPR050109">
    <property type="entry name" value="HTH-type_TetR-like_transc_reg"/>
</dbReference>
<dbReference type="EMBL" id="AP022596">
    <property type="protein sequence ID" value="BBY65331.1"/>
    <property type="molecule type" value="Genomic_DNA"/>
</dbReference>
<keyword evidence="5" id="KW-1185">Reference proteome</keyword>
<organism evidence="4 5">
    <name type="scientific">Mycolicibacterium helvum</name>
    <dbReference type="NCBI Taxonomy" id="1534349"/>
    <lineage>
        <taxon>Bacteria</taxon>
        <taxon>Bacillati</taxon>
        <taxon>Actinomycetota</taxon>
        <taxon>Actinomycetes</taxon>
        <taxon>Mycobacteriales</taxon>
        <taxon>Mycobacteriaceae</taxon>
        <taxon>Mycolicibacterium</taxon>
    </lineage>
</organism>
<dbReference type="SUPFAM" id="SSF46689">
    <property type="entry name" value="Homeodomain-like"/>
    <property type="match status" value="1"/>
</dbReference>
<dbReference type="GO" id="GO:0000976">
    <property type="term" value="F:transcription cis-regulatory region binding"/>
    <property type="evidence" value="ECO:0007669"/>
    <property type="project" value="TreeGrafter"/>
</dbReference>
<dbReference type="PANTHER" id="PTHR30055">
    <property type="entry name" value="HTH-TYPE TRANSCRIPTIONAL REGULATOR RUTR"/>
    <property type="match status" value="1"/>
</dbReference>
<evidence type="ECO:0000256" key="2">
    <source>
        <dbReference type="PROSITE-ProRule" id="PRU00335"/>
    </source>
</evidence>
<evidence type="ECO:0000313" key="4">
    <source>
        <dbReference type="EMBL" id="BBY65331.1"/>
    </source>
</evidence>
<gene>
    <name evidence="4" type="ORF">MHEL_35740</name>
</gene>
<dbReference type="PROSITE" id="PS50977">
    <property type="entry name" value="HTH_TETR_2"/>
    <property type="match status" value="1"/>
</dbReference>
<dbReference type="PRINTS" id="PR00455">
    <property type="entry name" value="HTHTETR"/>
</dbReference>
<name>A0A7I7TA13_9MYCO</name>
<evidence type="ECO:0000256" key="1">
    <source>
        <dbReference type="ARBA" id="ARBA00023125"/>
    </source>
</evidence>
<sequence>MSEPPARRRLSPDDRRNELLALGAEVFGQRPYDEVRIDEIAERAGVSRALMYHYFPEKRAFFAAVVRAESERLFQATNTPATAGQTLFDRLRTGVLAYIRYDEEHPHGAWAAYIGMGRTDPVLRGIDDVDNERQMQRIMAAITGVVHGDLDSKVERDLRVVVYAWLAFTFELCRQRVLDPSVDADHLADSGAHALLDAIKRVPSIPAALVEAVNA</sequence>
<evidence type="ECO:0000313" key="5">
    <source>
        <dbReference type="Proteomes" id="UP000467148"/>
    </source>
</evidence>